<dbReference type="GO" id="GO:0009055">
    <property type="term" value="F:electron transfer activity"/>
    <property type="evidence" value="ECO:0007669"/>
    <property type="project" value="InterPro"/>
</dbReference>
<evidence type="ECO:0000256" key="5">
    <source>
        <dbReference type="ARBA" id="ARBA00023004"/>
    </source>
</evidence>
<dbReference type="PRINTS" id="PR00604">
    <property type="entry name" value="CYTCHRMECIAB"/>
</dbReference>
<sequence>MIAHPSPLLRQADNNGRGGPGGRMRFMSAALSLALFAGLPLATARAETAAAPATGAGAGSAAAGEKVFMKCRACHQIGEGAKHLVGPELNGLIGRKAGTVEGYRFSDAMKNSSLTWDAATLRDYLKNPRAKVTGTRMIFVGLPKDKDIDDLLAYVGQFGADGKKKP</sequence>
<evidence type="ECO:0000256" key="7">
    <source>
        <dbReference type="SAM" id="MobiDB-lite"/>
    </source>
</evidence>
<keyword evidence="5 6" id="KW-0408">Iron</keyword>
<dbReference type="GO" id="GO:0020037">
    <property type="term" value="F:heme binding"/>
    <property type="evidence" value="ECO:0007669"/>
    <property type="project" value="InterPro"/>
</dbReference>
<comment type="caution">
    <text evidence="9">The sequence shown here is derived from an EMBL/GenBank/DDBJ whole genome shotgun (WGS) entry which is preliminary data.</text>
</comment>
<dbReference type="InterPro" id="IPR036909">
    <property type="entry name" value="Cyt_c-like_dom_sf"/>
</dbReference>
<protein>
    <submittedName>
        <fullName evidence="9">Cytochrome c</fullName>
    </submittedName>
</protein>
<keyword evidence="10" id="KW-1185">Reference proteome</keyword>
<gene>
    <name evidence="9" type="ORF">EV666_11656</name>
</gene>
<keyword evidence="3 6" id="KW-0479">Metal-binding</keyword>
<dbReference type="InterPro" id="IPR009056">
    <property type="entry name" value="Cyt_c-like_dom"/>
</dbReference>
<dbReference type="SUPFAM" id="SSF46626">
    <property type="entry name" value="Cytochrome c"/>
    <property type="match status" value="1"/>
</dbReference>
<evidence type="ECO:0000256" key="6">
    <source>
        <dbReference type="PROSITE-ProRule" id="PRU00433"/>
    </source>
</evidence>
<dbReference type="PANTHER" id="PTHR11961">
    <property type="entry name" value="CYTOCHROME C"/>
    <property type="match status" value="1"/>
</dbReference>
<dbReference type="PROSITE" id="PS51007">
    <property type="entry name" value="CYTC"/>
    <property type="match status" value="1"/>
</dbReference>
<dbReference type="Gene3D" id="1.10.760.10">
    <property type="entry name" value="Cytochrome c-like domain"/>
    <property type="match status" value="1"/>
</dbReference>
<name>A0A4R2GLU7_9HYPH</name>
<keyword evidence="2 6" id="KW-0349">Heme</keyword>
<proteinExistence type="predicted"/>
<dbReference type="GO" id="GO:0046872">
    <property type="term" value="F:metal ion binding"/>
    <property type="evidence" value="ECO:0007669"/>
    <property type="project" value="UniProtKB-KW"/>
</dbReference>
<evidence type="ECO:0000256" key="1">
    <source>
        <dbReference type="ARBA" id="ARBA00022448"/>
    </source>
</evidence>
<evidence type="ECO:0000259" key="8">
    <source>
        <dbReference type="PROSITE" id="PS51007"/>
    </source>
</evidence>
<accession>A0A4R2GLU7</accession>
<evidence type="ECO:0000256" key="3">
    <source>
        <dbReference type="ARBA" id="ARBA00022723"/>
    </source>
</evidence>
<feature type="region of interest" description="Disordered" evidence="7">
    <location>
        <begin position="1"/>
        <end position="21"/>
    </location>
</feature>
<evidence type="ECO:0000313" key="10">
    <source>
        <dbReference type="Proteomes" id="UP000294881"/>
    </source>
</evidence>
<dbReference type="Pfam" id="PF00034">
    <property type="entry name" value="Cytochrom_C"/>
    <property type="match status" value="1"/>
</dbReference>
<dbReference type="AlphaFoldDB" id="A0A4R2GLU7"/>
<dbReference type="InterPro" id="IPR002327">
    <property type="entry name" value="Cyt_c_1A/1B"/>
</dbReference>
<organism evidence="9 10">
    <name type="scientific">Camelimonas lactis</name>
    <dbReference type="NCBI Taxonomy" id="659006"/>
    <lineage>
        <taxon>Bacteria</taxon>
        <taxon>Pseudomonadati</taxon>
        <taxon>Pseudomonadota</taxon>
        <taxon>Alphaproteobacteria</taxon>
        <taxon>Hyphomicrobiales</taxon>
        <taxon>Chelatococcaceae</taxon>
        <taxon>Camelimonas</taxon>
    </lineage>
</organism>
<keyword evidence="1" id="KW-0813">Transport</keyword>
<keyword evidence="4" id="KW-0249">Electron transport</keyword>
<evidence type="ECO:0000256" key="4">
    <source>
        <dbReference type="ARBA" id="ARBA00022982"/>
    </source>
</evidence>
<feature type="domain" description="Cytochrome c" evidence="8">
    <location>
        <begin position="59"/>
        <end position="159"/>
    </location>
</feature>
<dbReference type="Proteomes" id="UP000294881">
    <property type="component" value="Unassembled WGS sequence"/>
</dbReference>
<dbReference type="EMBL" id="SLWL01000016">
    <property type="protein sequence ID" value="TCO10022.1"/>
    <property type="molecule type" value="Genomic_DNA"/>
</dbReference>
<evidence type="ECO:0000256" key="2">
    <source>
        <dbReference type="ARBA" id="ARBA00022617"/>
    </source>
</evidence>
<reference evidence="9 10" key="1">
    <citation type="submission" date="2019-03" db="EMBL/GenBank/DDBJ databases">
        <title>Genomic Encyclopedia of Type Strains, Phase IV (KMG-IV): sequencing the most valuable type-strain genomes for metagenomic binning, comparative biology and taxonomic classification.</title>
        <authorList>
            <person name="Goeker M."/>
        </authorList>
    </citation>
    <scope>NUCLEOTIDE SEQUENCE [LARGE SCALE GENOMIC DNA]</scope>
    <source>
        <strain evidence="9 10">DSM 22958</strain>
    </source>
</reference>
<evidence type="ECO:0000313" key="9">
    <source>
        <dbReference type="EMBL" id="TCO10022.1"/>
    </source>
</evidence>